<dbReference type="EMBL" id="UYJE01001353">
    <property type="protein sequence ID" value="VDI01472.1"/>
    <property type="molecule type" value="Genomic_DNA"/>
</dbReference>
<keyword evidence="2" id="KW-1185">Reference proteome</keyword>
<dbReference type="PANTHER" id="PTHR47018:SF1">
    <property type="entry name" value="TESMIN_TSO1-LIKE CXC DOMAIN-CONTAINING PROTEIN"/>
    <property type="match status" value="1"/>
</dbReference>
<dbReference type="AlphaFoldDB" id="A0A8B6C898"/>
<proteinExistence type="predicted"/>
<comment type="caution">
    <text evidence="1">The sequence shown here is derived from an EMBL/GenBank/DDBJ whole genome shotgun (WGS) entry which is preliminary data.</text>
</comment>
<reference evidence="1" key="1">
    <citation type="submission" date="2018-11" db="EMBL/GenBank/DDBJ databases">
        <authorList>
            <person name="Alioto T."/>
            <person name="Alioto T."/>
        </authorList>
    </citation>
    <scope>NUCLEOTIDE SEQUENCE</scope>
</reference>
<evidence type="ECO:0000313" key="2">
    <source>
        <dbReference type="Proteomes" id="UP000596742"/>
    </source>
</evidence>
<name>A0A8B6C898_MYTGA</name>
<evidence type="ECO:0000313" key="1">
    <source>
        <dbReference type="EMBL" id="VDI01472.1"/>
    </source>
</evidence>
<dbReference type="Proteomes" id="UP000596742">
    <property type="component" value="Unassembled WGS sequence"/>
</dbReference>
<dbReference type="OrthoDB" id="6129643at2759"/>
<sequence>MFGEDHFVMMFGGLHIEMAAFKAFGSWLEDSEWTSVLVNAQVTSPGTADSFLKASPVTTTRRTHQVTACTLYRLLSNAYCQYKDVLRYDESIREANFLLYIEALSKIIPWFFALDHTNYSRWLPIRLRDMLQLPKKNPETHKAILSGNPFCHQDRERNFPVWLLIKPTNKNNAYVKADGGAVGLTENPGVLHRWMVAGPEMASLVNEFENVTECFVYTNESYKPHHEQILSFQESFQTDCRLNSCG</sequence>
<accession>A0A8B6C898</accession>
<gene>
    <name evidence="1" type="ORF">MGAL_10B074624</name>
</gene>
<protein>
    <submittedName>
        <fullName evidence="1">Uncharacterized protein</fullName>
    </submittedName>
</protein>
<organism evidence="1 2">
    <name type="scientific">Mytilus galloprovincialis</name>
    <name type="common">Mediterranean mussel</name>
    <dbReference type="NCBI Taxonomy" id="29158"/>
    <lineage>
        <taxon>Eukaryota</taxon>
        <taxon>Metazoa</taxon>
        <taxon>Spiralia</taxon>
        <taxon>Lophotrochozoa</taxon>
        <taxon>Mollusca</taxon>
        <taxon>Bivalvia</taxon>
        <taxon>Autobranchia</taxon>
        <taxon>Pteriomorphia</taxon>
        <taxon>Mytilida</taxon>
        <taxon>Mytiloidea</taxon>
        <taxon>Mytilidae</taxon>
        <taxon>Mytilinae</taxon>
        <taxon>Mytilus</taxon>
    </lineage>
</organism>
<dbReference type="PANTHER" id="PTHR47018">
    <property type="entry name" value="CXC DOMAIN-CONTAINING PROTEIN-RELATED"/>
    <property type="match status" value="1"/>
</dbReference>